<evidence type="ECO:0000313" key="1">
    <source>
        <dbReference type="EMBL" id="KAG0417229.1"/>
    </source>
</evidence>
<name>A0AC60PDA3_IXOPE</name>
<dbReference type="EMBL" id="JABSTQ010010866">
    <property type="protein sequence ID" value="KAG0417229.1"/>
    <property type="molecule type" value="Genomic_DNA"/>
</dbReference>
<keyword evidence="2" id="KW-1185">Reference proteome</keyword>
<organism evidence="1 2">
    <name type="scientific">Ixodes persulcatus</name>
    <name type="common">Taiga tick</name>
    <dbReference type="NCBI Taxonomy" id="34615"/>
    <lineage>
        <taxon>Eukaryota</taxon>
        <taxon>Metazoa</taxon>
        <taxon>Ecdysozoa</taxon>
        <taxon>Arthropoda</taxon>
        <taxon>Chelicerata</taxon>
        <taxon>Arachnida</taxon>
        <taxon>Acari</taxon>
        <taxon>Parasitiformes</taxon>
        <taxon>Ixodida</taxon>
        <taxon>Ixodoidea</taxon>
        <taxon>Ixodidae</taxon>
        <taxon>Ixodinae</taxon>
        <taxon>Ixodes</taxon>
    </lineage>
</organism>
<reference evidence="1 2" key="1">
    <citation type="journal article" date="2020" name="Cell">
        <title>Large-Scale Comparative Analyses of Tick Genomes Elucidate Their Genetic Diversity and Vector Capacities.</title>
        <authorList>
            <consortium name="Tick Genome and Microbiome Consortium (TIGMIC)"/>
            <person name="Jia N."/>
            <person name="Wang J."/>
            <person name="Shi W."/>
            <person name="Du L."/>
            <person name="Sun Y."/>
            <person name="Zhan W."/>
            <person name="Jiang J.F."/>
            <person name="Wang Q."/>
            <person name="Zhang B."/>
            <person name="Ji P."/>
            <person name="Bell-Sakyi L."/>
            <person name="Cui X.M."/>
            <person name="Yuan T.T."/>
            <person name="Jiang B.G."/>
            <person name="Yang W.F."/>
            <person name="Lam T.T."/>
            <person name="Chang Q.C."/>
            <person name="Ding S.J."/>
            <person name="Wang X.J."/>
            <person name="Zhu J.G."/>
            <person name="Ruan X.D."/>
            <person name="Zhao L."/>
            <person name="Wei J.T."/>
            <person name="Ye R.Z."/>
            <person name="Que T.C."/>
            <person name="Du C.H."/>
            <person name="Zhou Y.H."/>
            <person name="Cheng J.X."/>
            <person name="Dai P.F."/>
            <person name="Guo W.B."/>
            <person name="Han X.H."/>
            <person name="Huang E.J."/>
            <person name="Li L.F."/>
            <person name="Wei W."/>
            <person name="Gao Y.C."/>
            <person name="Liu J.Z."/>
            <person name="Shao H.Z."/>
            <person name="Wang X."/>
            <person name="Wang C.C."/>
            <person name="Yang T.C."/>
            <person name="Huo Q.B."/>
            <person name="Li W."/>
            <person name="Chen H.Y."/>
            <person name="Chen S.E."/>
            <person name="Zhou L.G."/>
            <person name="Ni X.B."/>
            <person name="Tian J.H."/>
            <person name="Sheng Y."/>
            <person name="Liu T."/>
            <person name="Pan Y.S."/>
            <person name="Xia L.Y."/>
            <person name="Li J."/>
            <person name="Zhao F."/>
            <person name="Cao W.C."/>
        </authorList>
    </citation>
    <scope>NUCLEOTIDE SEQUENCE [LARGE SCALE GENOMIC DNA]</scope>
    <source>
        <strain evidence="1">Iper-2018</strain>
    </source>
</reference>
<proteinExistence type="predicted"/>
<sequence>MIGLLEKLNEIEGLNHSIYVDDITLWVAGGSDGLIQDTLQEAMRTVEEYVIPRGLACFPQKSELLLLKPVRARQLPSDIGLFSQGNRIPTVKSIRDLGRNYGMKEKNLVRLVRAFVVSRLACILPFLRLDLAEKSKLNCLIRKSYEKALNTPDSTSNEKLAALGFHNKVEEIKEAQRISQLERLSKSVTGRHILTSLGIHYERQTVEMVDVAEEVAIALAIQTNVARIIVSDLQQAIRQFAKGIISPITLKVLGRCEKKISQVVWTPAHSSLPGNEEAHSAARELANRAEIPLDPSTTSLTEGNRLPPAHSSLDKKTSVAWRRLHTGSYTSPSLLTEQVVSRQIQANLQALRRLNPYLKKINSQESWEALLLSTDRNVQEHLVQLAEDATGTQWARAAV</sequence>
<protein>
    <submittedName>
        <fullName evidence="1">Uncharacterized protein</fullName>
    </submittedName>
</protein>
<comment type="caution">
    <text evidence="1">The sequence shown here is derived from an EMBL/GenBank/DDBJ whole genome shotgun (WGS) entry which is preliminary data.</text>
</comment>
<dbReference type="Proteomes" id="UP000805193">
    <property type="component" value="Unassembled WGS sequence"/>
</dbReference>
<accession>A0AC60PDA3</accession>
<evidence type="ECO:0000313" key="2">
    <source>
        <dbReference type="Proteomes" id="UP000805193"/>
    </source>
</evidence>
<gene>
    <name evidence="1" type="ORF">HPB47_005776</name>
</gene>